<dbReference type="EMBL" id="QQAW01000001">
    <property type="protein sequence ID" value="RDI40457.1"/>
    <property type="molecule type" value="Genomic_DNA"/>
</dbReference>
<keyword evidence="2" id="KW-0413">Isomerase</keyword>
<evidence type="ECO:0000313" key="3">
    <source>
        <dbReference type="Proteomes" id="UP000254958"/>
    </source>
</evidence>
<dbReference type="AlphaFoldDB" id="A0A370G9Q0"/>
<evidence type="ECO:0000259" key="1">
    <source>
        <dbReference type="Pfam" id="PF01261"/>
    </source>
</evidence>
<feature type="domain" description="Xylose isomerase-like TIM barrel" evidence="1">
    <location>
        <begin position="40"/>
        <end position="273"/>
    </location>
</feature>
<sequence>MGHEMRDFRHDHSALALNTATLGHNIAGAGAGWSPERTIDACAGRGIGGIVFWRREIAGRAAAIGARARAAGVTVVGLCRAPFLVGPLAPAGVAEICDDFRLAIDQAAELGAPVLTIVTGGIAVGTKGVRDSLNIVADRVAEVLPHAAACGVRLALEPLHPVYGGDRSCLMTVRDALDLCDRIGDAHLGVAVDVYHVWWDTDLPAQLARAGRRIFGFHLCDWLARTTDVLLDRGMMGDGVADLRGLRASVEEAGYGGFCEVEIFSANNWWKRDPAEVLDVMVERFRSVC</sequence>
<accession>A0A370G9Q0</accession>
<dbReference type="InterPro" id="IPR050312">
    <property type="entry name" value="IolE/XylAMocC-like"/>
</dbReference>
<dbReference type="SUPFAM" id="SSF51658">
    <property type="entry name" value="Xylose isomerase-like"/>
    <property type="match status" value="1"/>
</dbReference>
<dbReference type="Pfam" id="PF01261">
    <property type="entry name" value="AP_endonuc_2"/>
    <property type="match status" value="1"/>
</dbReference>
<reference evidence="2 3" key="1">
    <citation type="submission" date="2018-07" db="EMBL/GenBank/DDBJ databases">
        <title>Genomic Encyclopedia of Type Strains, Phase IV (KMG-IV): sequencing the most valuable type-strain genomes for metagenomic binning, comparative biology and taxonomic classification.</title>
        <authorList>
            <person name="Goeker M."/>
        </authorList>
    </citation>
    <scope>NUCLEOTIDE SEQUENCE [LARGE SCALE GENOMIC DNA]</scope>
    <source>
        <strain evidence="2 3">DSM 5603</strain>
    </source>
</reference>
<keyword evidence="3" id="KW-1185">Reference proteome</keyword>
<proteinExistence type="predicted"/>
<protein>
    <submittedName>
        <fullName evidence="2">Sugar phosphate isomerase/epimerase</fullName>
    </submittedName>
</protein>
<dbReference type="PANTHER" id="PTHR12110">
    <property type="entry name" value="HYDROXYPYRUVATE ISOMERASE"/>
    <property type="match status" value="1"/>
</dbReference>
<name>A0A370G9Q0_GLULI</name>
<dbReference type="Proteomes" id="UP000254958">
    <property type="component" value="Unassembled WGS sequence"/>
</dbReference>
<dbReference type="PANTHER" id="PTHR12110:SF52">
    <property type="entry name" value="XYLOSE ISOMERASE"/>
    <property type="match status" value="1"/>
</dbReference>
<dbReference type="InterPro" id="IPR036237">
    <property type="entry name" value="Xyl_isomerase-like_sf"/>
</dbReference>
<comment type="caution">
    <text evidence="2">The sequence shown here is derived from an EMBL/GenBank/DDBJ whole genome shotgun (WGS) entry which is preliminary data.</text>
</comment>
<dbReference type="Gene3D" id="3.20.20.150">
    <property type="entry name" value="Divalent-metal-dependent TIM barrel enzymes"/>
    <property type="match status" value="1"/>
</dbReference>
<evidence type="ECO:0000313" key="2">
    <source>
        <dbReference type="EMBL" id="RDI40457.1"/>
    </source>
</evidence>
<gene>
    <name evidence="2" type="ORF">C7453_101251</name>
</gene>
<dbReference type="InterPro" id="IPR013022">
    <property type="entry name" value="Xyl_isomerase-like_TIM-brl"/>
</dbReference>
<dbReference type="GO" id="GO:0016853">
    <property type="term" value="F:isomerase activity"/>
    <property type="evidence" value="ECO:0007669"/>
    <property type="project" value="UniProtKB-KW"/>
</dbReference>
<organism evidence="2 3">
    <name type="scientific">Gluconacetobacter liquefaciens</name>
    <name type="common">Acetobacter liquefaciens</name>
    <dbReference type="NCBI Taxonomy" id="89584"/>
    <lineage>
        <taxon>Bacteria</taxon>
        <taxon>Pseudomonadati</taxon>
        <taxon>Pseudomonadota</taxon>
        <taxon>Alphaproteobacteria</taxon>
        <taxon>Acetobacterales</taxon>
        <taxon>Acetobacteraceae</taxon>
        <taxon>Gluconacetobacter</taxon>
    </lineage>
</organism>